<accession>A0A0A9CVP6</accession>
<dbReference type="AlphaFoldDB" id="A0A0A9CVP6"/>
<organism evidence="1">
    <name type="scientific">Arundo donax</name>
    <name type="common">Giant reed</name>
    <name type="synonym">Donax arundinaceus</name>
    <dbReference type="NCBI Taxonomy" id="35708"/>
    <lineage>
        <taxon>Eukaryota</taxon>
        <taxon>Viridiplantae</taxon>
        <taxon>Streptophyta</taxon>
        <taxon>Embryophyta</taxon>
        <taxon>Tracheophyta</taxon>
        <taxon>Spermatophyta</taxon>
        <taxon>Magnoliopsida</taxon>
        <taxon>Liliopsida</taxon>
        <taxon>Poales</taxon>
        <taxon>Poaceae</taxon>
        <taxon>PACMAD clade</taxon>
        <taxon>Arundinoideae</taxon>
        <taxon>Arundineae</taxon>
        <taxon>Arundo</taxon>
    </lineage>
</organism>
<proteinExistence type="predicted"/>
<evidence type="ECO:0000313" key="1">
    <source>
        <dbReference type="EMBL" id="JAD80424.1"/>
    </source>
</evidence>
<sequence>MQLVLLSPQYQNSIHSHPFYTPPVMPSLCFYHEVVFLLATLLPYPLSISSAHPMMAIYLPCISQRYVLTLLF</sequence>
<name>A0A0A9CVP6_ARUDO</name>
<reference evidence="1" key="1">
    <citation type="submission" date="2014-09" db="EMBL/GenBank/DDBJ databases">
        <authorList>
            <person name="Magalhaes I.L.F."/>
            <person name="Oliveira U."/>
            <person name="Santos F.R."/>
            <person name="Vidigal T.H.D.A."/>
            <person name="Brescovit A.D."/>
            <person name="Santos A.J."/>
        </authorList>
    </citation>
    <scope>NUCLEOTIDE SEQUENCE</scope>
    <source>
        <tissue evidence="1">Shoot tissue taken approximately 20 cm above the soil surface</tissue>
    </source>
</reference>
<protein>
    <submittedName>
        <fullName evidence="1">Uncharacterized protein</fullName>
    </submittedName>
</protein>
<dbReference type="EMBL" id="GBRH01217471">
    <property type="protein sequence ID" value="JAD80424.1"/>
    <property type="molecule type" value="Transcribed_RNA"/>
</dbReference>
<reference evidence="1" key="2">
    <citation type="journal article" date="2015" name="Data Brief">
        <title>Shoot transcriptome of the giant reed, Arundo donax.</title>
        <authorList>
            <person name="Barrero R.A."/>
            <person name="Guerrero F.D."/>
            <person name="Moolhuijzen P."/>
            <person name="Goolsby J.A."/>
            <person name="Tidwell J."/>
            <person name="Bellgard S.E."/>
            <person name="Bellgard M.I."/>
        </authorList>
    </citation>
    <scope>NUCLEOTIDE SEQUENCE</scope>
    <source>
        <tissue evidence="1">Shoot tissue taken approximately 20 cm above the soil surface</tissue>
    </source>
</reference>